<dbReference type="InterPro" id="IPR029058">
    <property type="entry name" value="AB_hydrolase_fold"/>
</dbReference>
<reference evidence="1 2" key="1">
    <citation type="journal article" date="2021" name="Commun. Biol.">
        <title>The genome of Shorea leprosula (Dipterocarpaceae) highlights the ecological relevance of drought in aseasonal tropical rainforests.</title>
        <authorList>
            <person name="Ng K.K.S."/>
            <person name="Kobayashi M.J."/>
            <person name="Fawcett J.A."/>
            <person name="Hatakeyama M."/>
            <person name="Paape T."/>
            <person name="Ng C.H."/>
            <person name="Ang C.C."/>
            <person name="Tnah L.H."/>
            <person name="Lee C.T."/>
            <person name="Nishiyama T."/>
            <person name="Sese J."/>
            <person name="O'Brien M.J."/>
            <person name="Copetti D."/>
            <person name="Mohd Noor M.I."/>
            <person name="Ong R.C."/>
            <person name="Putra M."/>
            <person name="Sireger I.Z."/>
            <person name="Indrioko S."/>
            <person name="Kosugi Y."/>
            <person name="Izuno A."/>
            <person name="Isagi Y."/>
            <person name="Lee S.L."/>
            <person name="Shimizu K.K."/>
        </authorList>
    </citation>
    <scope>NUCLEOTIDE SEQUENCE [LARGE SCALE GENOMIC DNA]</scope>
    <source>
        <strain evidence="1">214</strain>
    </source>
</reference>
<keyword evidence="2" id="KW-1185">Reference proteome</keyword>
<name>A0AAV5MN57_9ROSI</name>
<protein>
    <recommendedName>
        <fullName evidence="3">Serine aminopeptidase S33 domain-containing protein</fullName>
    </recommendedName>
</protein>
<dbReference type="PANTHER" id="PTHR22753:SF24">
    <property type="entry name" value="ESTERASE_LIPASE_THIOESTERASE FAMILY PROTEIN"/>
    <property type="match status" value="1"/>
</dbReference>
<accession>A0AAV5MN57</accession>
<organism evidence="1 2">
    <name type="scientific">Rubroshorea leprosula</name>
    <dbReference type="NCBI Taxonomy" id="152421"/>
    <lineage>
        <taxon>Eukaryota</taxon>
        <taxon>Viridiplantae</taxon>
        <taxon>Streptophyta</taxon>
        <taxon>Embryophyta</taxon>
        <taxon>Tracheophyta</taxon>
        <taxon>Spermatophyta</taxon>
        <taxon>Magnoliopsida</taxon>
        <taxon>eudicotyledons</taxon>
        <taxon>Gunneridae</taxon>
        <taxon>Pentapetalae</taxon>
        <taxon>rosids</taxon>
        <taxon>malvids</taxon>
        <taxon>Malvales</taxon>
        <taxon>Dipterocarpaceae</taxon>
        <taxon>Rubroshorea</taxon>
    </lineage>
</organism>
<comment type="caution">
    <text evidence="1">The sequence shown here is derived from an EMBL/GenBank/DDBJ whole genome shotgun (WGS) entry which is preliminary data.</text>
</comment>
<evidence type="ECO:0000313" key="2">
    <source>
        <dbReference type="Proteomes" id="UP001054252"/>
    </source>
</evidence>
<dbReference type="Gene3D" id="3.40.50.1820">
    <property type="entry name" value="alpha/beta hydrolase"/>
    <property type="match status" value="2"/>
</dbReference>
<dbReference type="GO" id="GO:0016020">
    <property type="term" value="C:membrane"/>
    <property type="evidence" value="ECO:0007669"/>
    <property type="project" value="TreeGrafter"/>
</dbReference>
<proteinExistence type="predicted"/>
<evidence type="ECO:0008006" key="3">
    <source>
        <dbReference type="Google" id="ProtNLM"/>
    </source>
</evidence>
<evidence type="ECO:0000313" key="1">
    <source>
        <dbReference type="EMBL" id="GKV49872.1"/>
    </source>
</evidence>
<dbReference type="PANTHER" id="PTHR22753">
    <property type="entry name" value="TRANSMEMBRANE PROTEIN 68"/>
    <property type="match status" value="1"/>
</dbReference>
<sequence>MAMAATGVCAYATGYSPVFRRDREMTSFRPILMKQSRTPAFAVSTLSEQASTVTNPKSTLPQNNGKFQDQEAKRNVYANMDELPEEDEGRKTLKDFFEACKEFIGSDGGPPSWFSPLECGCRAPDSPLLLFLPGLDGTGLGLLMHHQKLGKIFEIWCLHIPVKDRTSFTGLVQLVESTIRSEYSRSPNRPIYLVGESLGGCLALAVSNRNPDIDLLLILSNPVAKQLVCQNCCAFGRCRSFFAKMLYLPSYQAKMVVILQMLKSGSAYANSRLHATKAEVLLLCSGRDQLFPSQEESERLRHALPNCEIRKFDESHHFLFLLFWPLMREDGIDLVTIIKGTGFYRRGKYHDSVSDYKPPTPAEFKKLYDSNRITRAYCCVEKKSILAQWLNVALSPVMLSTTEDGKVVKGLAGIPSEGPVLYVGYHMLLGLEVIPLVSEFLTQKNILLRGIAHPMLFERLREGRLPDVSTFDSIRLMGAVLVSGDALKSP</sequence>
<gene>
    <name evidence="1" type="ORF">SLEP1_g56596</name>
</gene>
<dbReference type="Proteomes" id="UP001054252">
    <property type="component" value="Unassembled WGS sequence"/>
</dbReference>
<dbReference type="SUPFAM" id="SSF53474">
    <property type="entry name" value="alpha/beta-Hydrolases"/>
    <property type="match status" value="1"/>
</dbReference>
<dbReference type="AlphaFoldDB" id="A0AAV5MN57"/>
<dbReference type="EMBL" id="BPVZ01000324">
    <property type="protein sequence ID" value="GKV49872.1"/>
    <property type="molecule type" value="Genomic_DNA"/>
</dbReference>